<dbReference type="InterPro" id="IPR017946">
    <property type="entry name" value="PLC-like_Pdiesterase_TIM-brl"/>
</dbReference>
<dbReference type="AlphaFoldDB" id="A0A8B9QFJ4"/>
<sequence>MAELPGCCRPCATCLLCLYSCRWISAKKEKRKGLRTTKCDCSWFLFLFCVFLFTLVWLYFAIVILNDFHNFNEFIFKQRKLWLDWSLVLLVPSSEVSLFFLQVLALSLQLCGEPLKLHWVHKVRVMAPWPWILGMGLWILGTGLGWRWLTLPLPPQATGPFLHIGLVGGMTFLAWPLATSLRLPTGLKVFLLLVYCAVMIALYLAPLMITSPCIMEENQLPPKPALVGHRGAPMQPATRMIRVCSFASADGVPFLMHDEKLTRTTNVQAVFPERASLNSTAFNWTDLQQLDAGSWFLERRPFSTVKSLSAGDRKQASKQKIPSLEQVLEAAKQSNISIMFDLRPENHTDYQSFVNATLDAILQSGIPLQQILWLPDGFREQVKQQVPGVQQVYGRKRLQNEKEPLLHVNLPYQDMSSEEIRQYRQDNISVNLYVVNQPWLFSVLWCAGVSSVTTNACQVLKEMKHPIWLLPSSTYLMIWIVADCVSFLTILWAFLLVKGGCGAPWCLVCTQTQRYQLLVPISGLRSWESSPVQLLSEGEVYGRGAFITRLQLKIWPDPSSSCWMP</sequence>
<dbReference type="SUPFAM" id="SSF51695">
    <property type="entry name" value="PLC-like phosphodiesterases"/>
    <property type="match status" value="1"/>
</dbReference>
<evidence type="ECO:0000256" key="6">
    <source>
        <dbReference type="ARBA" id="ARBA00023136"/>
    </source>
</evidence>
<feature type="transmembrane region" description="Helical" evidence="8">
    <location>
        <begin position="476"/>
        <end position="497"/>
    </location>
</feature>
<dbReference type="Gene3D" id="3.20.20.190">
    <property type="entry name" value="Phosphatidylinositol (PI) phosphodiesterase"/>
    <property type="match status" value="1"/>
</dbReference>
<evidence type="ECO:0000313" key="11">
    <source>
        <dbReference type="Proteomes" id="UP000694424"/>
    </source>
</evidence>
<evidence type="ECO:0000259" key="9">
    <source>
        <dbReference type="PROSITE" id="PS51704"/>
    </source>
</evidence>
<comment type="similarity">
    <text evidence="2">Belongs to the glycerophosphoryl diester phosphodiesterase family.</text>
</comment>
<reference evidence="10" key="2">
    <citation type="submission" date="2025-09" db="UniProtKB">
        <authorList>
            <consortium name="Ensembl"/>
        </authorList>
    </citation>
    <scope>IDENTIFICATION</scope>
</reference>
<dbReference type="GO" id="GO:0005886">
    <property type="term" value="C:plasma membrane"/>
    <property type="evidence" value="ECO:0007669"/>
    <property type="project" value="TreeGrafter"/>
</dbReference>
<evidence type="ECO:0000313" key="10">
    <source>
        <dbReference type="Ensembl" id="ENSAOWP00000024369.1"/>
    </source>
</evidence>
<keyword evidence="11" id="KW-1185">Reference proteome</keyword>
<dbReference type="InterPro" id="IPR030395">
    <property type="entry name" value="GP_PDE_dom"/>
</dbReference>
<dbReference type="Proteomes" id="UP000694424">
    <property type="component" value="Unplaced"/>
</dbReference>
<feature type="transmembrane region" description="Helical" evidence="8">
    <location>
        <begin position="161"/>
        <end position="178"/>
    </location>
</feature>
<keyword evidence="3 8" id="KW-0812">Transmembrane</keyword>
<accession>A0A8B9QFJ4</accession>
<dbReference type="Ensembl" id="ENSAOWT00000027586.1">
    <property type="protein sequence ID" value="ENSAOWP00000024369.1"/>
    <property type="gene ID" value="ENSAOWG00000016436.1"/>
</dbReference>
<evidence type="ECO:0000256" key="8">
    <source>
        <dbReference type="SAM" id="Phobius"/>
    </source>
</evidence>
<reference evidence="10" key="1">
    <citation type="submission" date="2025-08" db="UniProtKB">
        <authorList>
            <consortium name="Ensembl"/>
        </authorList>
    </citation>
    <scope>IDENTIFICATION</scope>
</reference>
<keyword evidence="4" id="KW-0378">Hydrolase</keyword>
<feature type="transmembrane region" description="Helical" evidence="8">
    <location>
        <begin position="41"/>
        <end position="65"/>
    </location>
</feature>
<protein>
    <submittedName>
        <fullName evidence="10">Glycerophosphodiester phosphodiesterase domain containing 2</fullName>
    </submittedName>
</protein>
<keyword evidence="5 8" id="KW-1133">Transmembrane helix</keyword>
<dbReference type="PANTHER" id="PTHR23344">
    <property type="entry name" value="GLYCEROPHOSPHORYL DIESTER PHOSPHODIESTERASE"/>
    <property type="match status" value="1"/>
</dbReference>
<evidence type="ECO:0000256" key="5">
    <source>
        <dbReference type="ARBA" id="ARBA00022989"/>
    </source>
</evidence>
<dbReference type="GO" id="GO:0006629">
    <property type="term" value="P:lipid metabolic process"/>
    <property type="evidence" value="ECO:0007669"/>
    <property type="project" value="InterPro"/>
</dbReference>
<feature type="transmembrane region" description="Helical" evidence="8">
    <location>
        <begin position="85"/>
        <end position="108"/>
    </location>
</feature>
<dbReference type="PROSITE" id="PS51704">
    <property type="entry name" value="GP_PDE"/>
    <property type="match status" value="1"/>
</dbReference>
<dbReference type="GO" id="GO:0008889">
    <property type="term" value="F:glycerophosphodiester phosphodiesterase activity"/>
    <property type="evidence" value="ECO:0007669"/>
    <property type="project" value="TreeGrafter"/>
</dbReference>
<proteinExistence type="inferred from homology"/>
<evidence type="ECO:0000256" key="3">
    <source>
        <dbReference type="ARBA" id="ARBA00022692"/>
    </source>
</evidence>
<evidence type="ECO:0000256" key="4">
    <source>
        <dbReference type="ARBA" id="ARBA00022801"/>
    </source>
</evidence>
<keyword evidence="7" id="KW-0325">Glycoprotein</keyword>
<organism evidence="10 11">
    <name type="scientific">Apteryx owenii</name>
    <name type="common">Little spotted kiwi</name>
    <dbReference type="NCBI Taxonomy" id="8824"/>
    <lineage>
        <taxon>Eukaryota</taxon>
        <taxon>Metazoa</taxon>
        <taxon>Chordata</taxon>
        <taxon>Craniata</taxon>
        <taxon>Vertebrata</taxon>
        <taxon>Euteleostomi</taxon>
        <taxon>Archelosauria</taxon>
        <taxon>Archosauria</taxon>
        <taxon>Dinosauria</taxon>
        <taxon>Saurischia</taxon>
        <taxon>Theropoda</taxon>
        <taxon>Coelurosauria</taxon>
        <taxon>Aves</taxon>
        <taxon>Palaeognathae</taxon>
        <taxon>Apterygiformes</taxon>
        <taxon>Apterygidae</taxon>
        <taxon>Apteryx</taxon>
    </lineage>
</organism>
<feature type="domain" description="GP-PDE" evidence="9">
    <location>
        <begin position="197"/>
        <end position="464"/>
    </location>
</feature>
<feature type="transmembrane region" description="Helical" evidence="8">
    <location>
        <begin position="129"/>
        <end position="149"/>
    </location>
</feature>
<keyword evidence="6 8" id="KW-0472">Membrane</keyword>
<comment type="subcellular location">
    <subcellularLocation>
        <location evidence="1">Membrane</location>
        <topology evidence="1">Multi-pass membrane protein</topology>
    </subcellularLocation>
</comment>
<dbReference type="PANTHER" id="PTHR23344:SF1">
    <property type="entry name" value="GLYCEROPHOSPHOINOSITOL INOSITOLPHOSPHODIESTERASE GDPD2"/>
    <property type="match status" value="1"/>
</dbReference>
<dbReference type="Pfam" id="PF03009">
    <property type="entry name" value="GDPD"/>
    <property type="match status" value="1"/>
</dbReference>
<evidence type="ECO:0000256" key="2">
    <source>
        <dbReference type="ARBA" id="ARBA00007277"/>
    </source>
</evidence>
<evidence type="ECO:0000256" key="1">
    <source>
        <dbReference type="ARBA" id="ARBA00004141"/>
    </source>
</evidence>
<evidence type="ECO:0000256" key="7">
    <source>
        <dbReference type="ARBA" id="ARBA00023180"/>
    </source>
</evidence>
<feature type="transmembrane region" description="Helical" evidence="8">
    <location>
        <begin position="190"/>
        <end position="209"/>
    </location>
</feature>
<name>A0A8B9QFJ4_APTOW</name>